<feature type="region of interest" description="Disordered" evidence="1">
    <location>
        <begin position="144"/>
        <end position="163"/>
    </location>
</feature>
<accession>A0A319DJ80</accession>
<organism evidence="3 4">
    <name type="scientific">Aspergillus ellipticus CBS 707.79</name>
    <dbReference type="NCBI Taxonomy" id="1448320"/>
    <lineage>
        <taxon>Eukaryota</taxon>
        <taxon>Fungi</taxon>
        <taxon>Dikarya</taxon>
        <taxon>Ascomycota</taxon>
        <taxon>Pezizomycotina</taxon>
        <taxon>Eurotiomycetes</taxon>
        <taxon>Eurotiomycetidae</taxon>
        <taxon>Eurotiales</taxon>
        <taxon>Aspergillaceae</taxon>
        <taxon>Aspergillus</taxon>
        <taxon>Aspergillus subgen. Circumdati</taxon>
    </lineage>
</organism>
<keyword evidence="4" id="KW-1185">Reference proteome</keyword>
<dbReference type="EMBL" id="KZ825822">
    <property type="protein sequence ID" value="PYH97610.1"/>
    <property type="molecule type" value="Genomic_DNA"/>
</dbReference>
<protein>
    <submittedName>
        <fullName evidence="3">Uncharacterized protein</fullName>
    </submittedName>
</protein>
<evidence type="ECO:0000256" key="2">
    <source>
        <dbReference type="SAM" id="Phobius"/>
    </source>
</evidence>
<dbReference type="VEuPathDB" id="FungiDB:BO71DRAFT_122080"/>
<feature type="transmembrane region" description="Helical" evidence="2">
    <location>
        <begin position="44"/>
        <end position="64"/>
    </location>
</feature>
<sequence>MSVIWLSFWYWIYSSIGDNTRPYPIVQGHQKGNKVSPSISHMSVLCWGFVCFHMMYTGIVSIVYCFCETIALQMSVSALPSYLSSVRSWWNPSDITFIFDRWSLLRMARGYEKISTSHCCSIHKLTSHPPLMYLFLAESHHSTHRRNVTPPSSFPPYPMKSPR</sequence>
<evidence type="ECO:0000256" key="1">
    <source>
        <dbReference type="SAM" id="MobiDB-lite"/>
    </source>
</evidence>
<dbReference type="Proteomes" id="UP000247810">
    <property type="component" value="Unassembled WGS sequence"/>
</dbReference>
<name>A0A319DJ80_9EURO</name>
<keyword evidence="2" id="KW-0472">Membrane</keyword>
<keyword evidence="2" id="KW-1133">Transmembrane helix</keyword>
<dbReference type="AlphaFoldDB" id="A0A319DJ80"/>
<gene>
    <name evidence="3" type="ORF">BO71DRAFT_122080</name>
</gene>
<evidence type="ECO:0000313" key="4">
    <source>
        <dbReference type="Proteomes" id="UP000247810"/>
    </source>
</evidence>
<feature type="compositionally biased region" description="Pro residues" evidence="1">
    <location>
        <begin position="152"/>
        <end position="163"/>
    </location>
</feature>
<proteinExistence type="predicted"/>
<keyword evidence="2" id="KW-0812">Transmembrane</keyword>
<reference evidence="3 4" key="1">
    <citation type="submission" date="2018-02" db="EMBL/GenBank/DDBJ databases">
        <title>The genomes of Aspergillus section Nigri reveals drivers in fungal speciation.</title>
        <authorList>
            <consortium name="DOE Joint Genome Institute"/>
            <person name="Vesth T.C."/>
            <person name="Nybo J."/>
            <person name="Theobald S."/>
            <person name="Brandl J."/>
            <person name="Frisvad J.C."/>
            <person name="Nielsen K.F."/>
            <person name="Lyhne E.K."/>
            <person name="Kogle M.E."/>
            <person name="Kuo A."/>
            <person name="Riley R."/>
            <person name="Clum A."/>
            <person name="Nolan M."/>
            <person name="Lipzen A."/>
            <person name="Salamov A."/>
            <person name="Henrissat B."/>
            <person name="Wiebenga A."/>
            <person name="De vries R.P."/>
            <person name="Grigoriev I.V."/>
            <person name="Mortensen U.H."/>
            <person name="Andersen M.R."/>
            <person name="Baker S.E."/>
        </authorList>
    </citation>
    <scope>NUCLEOTIDE SEQUENCE [LARGE SCALE GENOMIC DNA]</scope>
    <source>
        <strain evidence="3 4">CBS 707.79</strain>
    </source>
</reference>
<evidence type="ECO:0000313" key="3">
    <source>
        <dbReference type="EMBL" id="PYH97610.1"/>
    </source>
</evidence>